<dbReference type="OrthoDB" id="2643984at2"/>
<evidence type="ECO:0000256" key="1">
    <source>
        <dbReference type="SAM" id="SignalP"/>
    </source>
</evidence>
<feature type="signal peptide" evidence="1">
    <location>
        <begin position="1"/>
        <end position="23"/>
    </location>
</feature>
<keyword evidence="1" id="KW-0732">Signal</keyword>
<dbReference type="PANTHER" id="PTHR43649">
    <property type="entry name" value="ARABINOSE-BINDING PROTEIN-RELATED"/>
    <property type="match status" value="1"/>
</dbReference>
<dbReference type="Proteomes" id="UP000282076">
    <property type="component" value="Unassembled WGS sequence"/>
</dbReference>
<dbReference type="PANTHER" id="PTHR43649:SF30">
    <property type="entry name" value="ABC TRANSPORTER SUBSTRATE-BINDING PROTEIN"/>
    <property type="match status" value="1"/>
</dbReference>
<dbReference type="EMBL" id="RBZM01000001">
    <property type="protein sequence ID" value="RKP58166.1"/>
    <property type="molecule type" value="Genomic_DNA"/>
</dbReference>
<evidence type="ECO:0000313" key="3">
    <source>
        <dbReference type="Proteomes" id="UP000282076"/>
    </source>
</evidence>
<keyword evidence="3" id="KW-1185">Reference proteome</keyword>
<reference evidence="2 3" key="1">
    <citation type="submission" date="2018-10" db="EMBL/GenBank/DDBJ databases">
        <title>Cohnella sp. M2MS4P-1, whole genome shotgun sequence.</title>
        <authorList>
            <person name="Tuo L."/>
        </authorList>
    </citation>
    <scope>NUCLEOTIDE SEQUENCE [LARGE SCALE GENOMIC DNA]</scope>
    <source>
        <strain evidence="2 3">M2MS4P-1</strain>
    </source>
</reference>
<feature type="chain" id="PRO_5039450163" evidence="1">
    <location>
        <begin position="24"/>
        <end position="450"/>
    </location>
</feature>
<dbReference type="PROSITE" id="PS51257">
    <property type="entry name" value="PROKAR_LIPOPROTEIN"/>
    <property type="match status" value="1"/>
</dbReference>
<proteinExistence type="predicted"/>
<dbReference type="RefSeq" id="WP_120974008.1">
    <property type="nucleotide sequence ID" value="NZ_RBZM01000001.1"/>
</dbReference>
<dbReference type="InterPro" id="IPR050490">
    <property type="entry name" value="Bact_solute-bd_prot1"/>
</dbReference>
<sequence>MLKHSFRMAVAISLIAVSLVGCGSKTSDNATGSSNPTSSDKKEQVTLKFFHWYNDDQDKWNDVYKAFQDKYPNIKIESVTAGDNNSQEYLKKLDLAAASGDQIDLMMFSAPQYYAQRAAINMLEPLDEYIAKDGYKVADEYYSDPVINGKTYALPAKKSTFFVMLNKNHLDEAGLTVPKDWTWDEYLDYAKKLTKSDGANKRYGTYFHTWSNYSSLAQLAQMDDYFLLKSDGKTLNVETPLMKKSLEIRHQAEFVDKSATPFAEVISQKLNYRPQYFSEKASMIVTGDYMIPEAGGTDKVPATFTTVFAPYPKVNKEDPMSTLNNADLMSVYSKSKHKEEAYQFIRWYTTEGIQLQGKYIPSYKKADIATVIDNQLATAKNPEMVDKESLMYVMQNQIPQNFSVPPSYYDQADQEFTKEMDLFLLGKEDADTALKNAAAKIQKIVDSNGK</sequence>
<evidence type="ECO:0000313" key="2">
    <source>
        <dbReference type="EMBL" id="RKP58166.1"/>
    </source>
</evidence>
<dbReference type="Gene3D" id="3.40.190.10">
    <property type="entry name" value="Periplasmic binding protein-like II"/>
    <property type="match status" value="1"/>
</dbReference>
<protein>
    <submittedName>
        <fullName evidence="2">Extracellular solute-binding protein</fullName>
    </submittedName>
</protein>
<dbReference type="SUPFAM" id="SSF53850">
    <property type="entry name" value="Periplasmic binding protein-like II"/>
    <property type="match status" value="1"/>
</dbReference>
<dbReference type="InterPro" id="IPR006059">
    <property type="entry name" value="SBP"/>
</dbReference>
<organism evidence="2 3">
    <name type="scientific">Cohnella endophytica</name>
    <dbReference type="NCBI Taxonomy" id="2419778"/>
    <lineage>
        <taxon>Bacteria</taxon>
        <taxon>Bacillati</taxon>
        <taxon>Bacillota</taxon>
        <taxon>Bacilli</taxon>
        <taxon>Bacillales</taxon>
        <taxon>Paenibacillaceae</taxon>
        <taxon>Cohnella</taxon>
    </lineage>
</organism>
<name>A0A494YBW5_9BACL</name>
<dbReference type="Pfam" id="PF01547">
    <property type="entry name" value="SBP_bac_1"/>
    <property type="match status" value="1"/>
</dbReference>
<comment type="caution">
    <text evidence="2">The sequence shown here is derived from an EMBL/GenBank/DDBJ whole genome shotgun (WGS) entry which is preliminary data.</text>
</comment>
<gene>
    <name evidence="2" type="ORF">D7Z26_01275</name>
</gene>
<accession>A0A494YBW5</accession>
<dbReference type="AlphaFoldDB" id="A0A494YBW5"/>